<reference evidence="2" key="1">
    <citation type="submission" date="2017-02" db="EMBL/GenBank/DDBJ databases">
        <authorList>
            <person name="Varghese N."/>
            <person name="Submissions S."/>
        </authorList>
    </citation>
    <scope>NUCLEOTIDE SEQUENCE [LARGE SCALE GENOMIC DNA]</scope>
    <source>
        <strain evidence="2">DSM 24091</strain>
    </source>
</reference>
<protein>
    <submittedName>
        <fullName evidence="1">Uncharacterized protein</fullName>
    </submittedName>
</protein>
<name>A0A1T5B0U1_9SPHI</name>
<evidence type="ECO:0000313" key="1">
    <source>
        <dbReference type="EMBL" id="SKB40709.1"/>
    </source>
</evidence>
<keyword evidence="2" id="KW-1185">Reference proteome</keyword>
<dbReference type="STRING" id="1513896.SAMN05660841_00345"/>
<sequence>MSKRDDMLREILSDPEIMQKYDLRPVDIEKVLCKPPYSKKVIEVMATMIIEMDNNRTPRQIYPIIKNIYKI</sequence>
<gene>
    <name evidence="1" type="ORF">SAMN05660841_00345</name>
</gene>
<dbReference type="AlphaFoldDB" id="A0A1T5B0U1"/>
<dbReference type="Proteomes" id="UP000190150">
    <property type="component" value="Unassembled WGS sequence"/>
</dbReference>
<evidence type="ECO:0000313" key="2">
    <source>
        <dbReference type="Proteomes" id="UP000190150"/>
    </source>
</evidence>
<dbReference type="EMBL" id="FUZF01000001">
    <property type="protein sequence ID" value="SKB40709.1"/>
    <property type="molecule type" value="Genomic_DNA"/>
</dbReference>
<dbReference type="RefSeq" id="WP_079640694.1">
    <property type="nucleotide sequence ID" value="NZ_FUZF01000001.1"/>
</dbReference>
<proteinExistence type="predicted"/>
<accession>A0A1T5B0U1</accession>
<organism evidence="1 2">
    <name type="scientific">Sphingobacterium nematocida</name>
    <dbReference type="NCBI Taxonomy" id="1513896"/>
    <lineage>
        <taxon>Bacteria</taxon>
        <taxon>Pseudomonadati</taxon>
        <taxon>Bacteroidota</taxon>
        <taxon>Sphingobacteriia</taxon>
        <taxon>Sphingobacteriales</taxon>
        <taxon>Sphingobacteriaceae</taxon>
        <taxon>Sphingobacterium</taxon>
    </lineage>
</organism>
<dbReference type="OrthoDB" id="1449950at2"/>